<keyword evidence="6" id="KW-1185">Reference proteome</keyword>
<comment type="caution">
    <text evidence="5">The sequence shown here is derived from an EMBL/GenBank/DDBJ whole genome shotgun (WGS) entry which is preliminary data.</text>
</comment>
<dbReference type="RefSeq" id="WP_344125865.1">
    <property type="nucleotide sequence ID" value="NZ_BAAALT010000009.1"/>
</dbReference>
<name>A0ABP4XRS7_9ACTN</name>
<dbReference type="Gene3D" id="3.40.50.2300">
    <property type="match status" value="2"/>
</dbReference>
<dbReference type="InterPro" id="IPR006311">
    <property type="entry name" value="TAT_signal"/>
</dbReference>
<dbReference type="Pfam" id="PF13458">
    <property type="entry name" value="Peripla_BP_6"/>
    <property type="match status" value="1"/>
</dbReference>
<feature type="signal peptide" evidence="3">
    <location>
        <begin position="1"/>
        <end position="27"/>
    </location>
</feature>
<reference evidence="6" key="1">
    <citation type="journal article" date="2019" name="Int. J. Syst. Evol. Microbiol.">
        <title>The Global Catalogue of Microorganisms (GCM) 10K type strain sequencing project: providing services to taxonomists for standard genome sequencing and annotation.</title>
        <authorList>
            <consortium name="The Broad Institute Genomics Platform"/>
            <consortium name="The Broad Institute Genome Sequencing Center for Infectious Disease"/>
            <person name="Wu L."/>
            <person name="Ma J."/>
        </authorList>
    </citation>
    <scope>NUCLEOTIDE SEQUENCE [LARGE SCALE GENOMIC DNA]</scope>
    <source>
        <strain evidence="6">JCM 13250</strain>
    </source>
</reference>
<gene>
    <name evidence="5" type="ORF">GCM10009682_05650</name>
</gene>
<comment type="similarity">
    <text evidence="1">Belongs to the leucine-binding protein family.</text>
</comment>
<sequence>MGQVDRRQLLRLFGAAATAGAAAAALAACGGSASGSKEQISGRRVRVGLLAPKDGPYAAIGADITDGFKLYLDEHRNVLGRHPVELIIADEGTTVDAARKATEGLLAQQVHVIAGVASPAALSGIRDLVEKARVPLIGANGSPGDLTSVYYIWRASYADGQASTALGDYLADQGRYRRAYVLHDGTSQGLAEADAFRRAFSSTGRTIVGQAAGTGSYSARLQGAAGTSAEIIYCAYSGDAAWQLLKAYAGTGLTKPLVGPGMLTEIRDLTKLAKDLKRLPEVYTAMNYTPDLQLAANRRFAAAYSNATGVQPTAYAMAAYDTAGVLDNALRLISDDITAMEVNRGISALGEIQSPRGTWTFNNTRTPQQKWYLRKLELSGQVPANLITAELATLS</sequence>
<organism evidence="5 6">
    <name type="scientific">Luedemannella flava</name>
    <dbReference type="NCBI Taxonomy" id="349316"/>
    <lineage>
        <taxon>Bacteria</taxon>
        <taxon>Bacillati</taxon>
        <taxon>Actinomycetota</taxon>
        <taxon>Actinomycetes</taxon>
        <taxon>Micromonosporales</taxon>
        <taxon>Micromonosporaceae</taxon>
        <taxon>Luedemannella</taxon>
    </lineage>
</organism>
<evidence type="ECO:0000256" key="2">
    <source>
        <dbReference type="ARBA" id="ARBA00022729"/>
    </source>
</evidence>
<evidence type="ECO:0000256" key="1">
    <source>
        <dbReference type="ARBA" id="ARBA00010062"/>
    </source>
</evidence>
<dbReference type="SUPFAM" id="SSF53822">
    <property type="entry name" value="Periplasmic binding protein-like I"/>
    <property type="match status" value="1"/>
</dbReference>
<evidence type="ECO:0000313" key="6">
    <source>
        <dbReference type="Proteomes" id="UP001500218"/>
    </source>
</evidence>
<accession>A0ABP4XRS7</accession>
<dbReference type="InterPro" id="IPR028082">
    <property type="entry name" value="Peripla_BP_I"/>
</dbReference>
<protein>
    <recommendedName>
        <fullName evidence="4">Leucine-binding protein domain-containing protein</fullName>
    </recommendedName>
</protein>
<dbReference type="PANTHER" id="PTHR30483">
    <property type="entry name" value="LEUCINE-SPECIFIC-BINDING PROTEIN"/>
    <property type="match status" value="1"/>
</dbReference>
<dbReference type="PROSITE" id="PS51257">
    <property type="entry name" value="PROKAR_LIPOPROTEIN"/>
    <property type="match status" value="1"/>
</dbReference>
<keyword evidence="2 3" id="KW-0732">Signal</keyword>
<feature type="chain" id="PRO_5045156254" description="Leucine-binding protein domain-containing protein" evidence="3">
    <location>
        <begin position="28"/>
        <end position="395"/>
    </location>
</feature>
<proteinExistence type="inferred from homology"/>
<dbReference type="PANTHER" id="PTHR30483:SF6">
    <property type="entry name" value="PERIPLASMIC BINDING PROTEIN OF ABC TRANSPORTER FOR NATURAL AMINO ACIDS"/>
    <property type="match status" value="1"/>
</dbReference>
<evidence type="ECO:0000313" key="5">
    <source>
        <dbReference type="EMBL" id="GAA1786415.1"/>
    </source>
</evidence>
<evidence type="ECO:0000256" key="3">
    <source>
        <dbReference type="SAM" id="SignalP"/>
    </source>
</evidence>
<dbReference type="PROSITE" id="PS51318">
    <property type="entry name" value="TAT"/>
    <property type="match status" value="1"/>
</dbReference>
<dbReference type="Proteomes" id="UP001500218">
    <property type="component" value="Unassembled WGS sequence"/>
</dbReference>
<feature type="domain" description="Leucine-binding protein" evidence="4">
    <location>
        <begin position="45"/>
        <end position="377"/>
    </location>
</feature>
<dbReference type="InterPro" id="IPR028081">
    <property type="entry name" value="Leu-bd"/>
</dbReference>
<dbReference type="InterPro" id="IPR051010">
    <property type="entry name" value="BCAA_transport"/>
</dbReference>
<dbReference type="EMBL" id="BAAALT010000009">
    <property type="protein sequence ID" value="GAA1786415.1"/>
    <property type="molecule type" value="Genomic_DNA"/>
</dbReference>
<evidence type="ECO:0000259" key="4">
    <source>
        <dbReference type="Pfam" id="PF13458"/>
    </source>
</evidence>